<keyword evidence="1" id="KW-1133">Transmembrane helix</keyword>
<feature type="transmembrane region" description="Helical" evidence="1">
    <location>
        <begin position="48"/>
        <end position="66"/>
    </location>
</feature>
<evidence type="ECO:0000256" key="1">
    <source>
        <dbReference type="SAM" id="Phobius"/>
    </source>
</evidence>
<dbReference type="Proteomes" id="UP000494165">
    <property type="component" value="Unassembled WGS sequence"/>
</dbReference>
<evidence type="ECO:0000313" key="2">
    <source>
        <dbReference type="EMBL" id="CAB3365061.1"/>
    </source>
</evidence>
<gene>
    <name evidence="2" type="ORF">CLODIP_2_CD06669</name>
</gene>
<sequence length="165" mass="17784">MRCWGCCHAFTISGRHDRCFFAYKKLPNLLLDHQSSSRRIIIKSTITMNAKVVVFLALVALAAAAMEDGKQQKRDLFGFGYPGALGYPYNAYNPYTSYNPYGLNGLNGLGYNPYTALPSRLASPWAPAVAPLAPWGAAALATPAYATPAYASPLVATTRPAAYLG</sequence>
<keyword evidence="1" id="KW-0812">Transmembrane</keyword>
<accession>A0A8S1C9Q9</accession>
<keyword evidence="3" id="KW-1185">Reference proteome</keyword>
<dbReference type="EMBL" id="CADEPI010000019">
    <property type="protein sequence ID" value="CAB3365061.1"/>
    <property type="molecule type" value="Genomic_DNA"/>
</dbReference>
<evidence type="ECO:0000313" key="3">
    <source>
        <dbReference type="Proteomes" id="UP000494165"/>
    </source>
</evidence>
<proteinExistence type="predicted"/>
<reference evidence="2 3" key="1">
    <citation type="submission" date="2020-04" db="EMBL/GenBank/DDBJ databases">
        <authorList>
            <person name="Alioto T."/>
            <person name="Alioto T."/>
            <person name="Gomez Garrido J."/>
        </authorList>
    </citation>
    <scope>NUCLEOTIDE SEQUENCE [LARGE SCALE GENOMIC DNA]</scope>
</reference>
<comment type="caution">
    <text evidence="2">The sequence shown here is derived from an EMBL/GenBank/DDBJ whole genome shotgun (WGS) entry which is preliminary data.</text>
</comment>
<protein>
    <submittedName>
        <fullName evidence="2">Uncharacterized protein</fullName>
    </submittedName>
</protein>
<name>A0A8S1C9Q9_9INSE</name>
<keyword evidence="1" id="KW-0472">Membrane</keyword>
<dbReference type="AlphaFoldDB" id="A0A8S1C9Q9"/>
<organism evidence="2 3">
    <name type="scientific">Cloeon dipterum</name>
    <dbReference type="NCBI Taxonomy" id="197152"/>
    <lineage>
        <taxon>Eukaryota</taxon>
        <taxon>Metazoa</taxon>
        <taxon>Ecdysozoa</taxon>
        <taxon>Arthropoda</taxon>
        <taxon>Hexapoda</taxon>
        <taxon>Insecta</taxon>
        <taxon>Pterygota</taxon>
        <taxon>Palaeoptera</taxon>
        <taxon>Ephemeroptera</taxon>
        <taxon>Pisciforma</taxon>
        <taxon>Baetidae</taxon>
        <taxon>Cloeon</taxon>
    </lineage>
</organism>